<name>A0ABV5Z9A9_9GAMM</name>
<dbReference type="PANTHER" id="PTHR30537">
    <property type="entry name" value="HTH-TYPE TRANSCRIPTIONAL REGULATOR"/>
    <property type="match status" value="1"/>
</dbReference>
<gene>
    <name evidence="6" type="ORF">ACFFLH_05385</name>
</gene>
<protein>
    <submittedName>
        <fullName evidence="6">LysR family transcriptional regulator</fullName>
    </submittedName>
</protein>
<dbReference type="InterPro" id="IPR058163">
    <property type="entry name" value="LysR-type_TF_proteobact-type"/>
</dbReference>
<evidence type="ECO:0000313" key="7">
    <source>
        <dbReference type="Proteomes" id="UP001589628"/>
    </source>
</evidence>
<evidence type="ECO:0000256" key="2">
    <source>
        <dbReference type="ARBA" id="ARBA00023015"/>
    </source>
</evidence>
<dbReference type="PANTHER" id="PTHR30537:SF10">
    <property type="entry name" value="TRANSCRIPTIONAL REGULATOR-RELATED"/>
    <property type="match status" value="1"/>
</dbReference>
<dbReference type="EMBL" id="JBHLZN010000001">
    <property type="protein sequence ID" value="MFB9885835.1"/>
    <property type="molecule type" value="Genomic_DNA"/>
</dbReference>
<dbReference type="PROSITE" id="PS50931">
    <property type="entry name" value="HTH_LYSR"/>
    <property type="match status" value="1"/>
</dbReference>
<dbReference type="Gene3D" id="3.40.190.290">
    <property type="match status" value="1"/>
</dbReference>
<sequence>MNRWESIEAFVEVVRLDGFSAAARKLKVSSSHISRLVSNLEAQLGTQLLYRTTRQLNLTDVGRLYYEHCKHLIDGFNEAELEVAHFQAEPKGLLRISCSTIFGERYIAPLINDFVARHPKLNVDMHFSNRNVDLVSEGFDLAIRLGVLEDSTLIARRLADRREYVCASPAYLARYPRPHTLAELQQHNCLVGSNDSWHFLIDGHRRALRVQGNWRANSGPAILDAVLKGLGIAQLPDYYVDPFLAKGELVALLEDYQHQDAGVWAVYPKSRHLSPKVRQCVDYLAQAFKQPHWSKP</sequence>
<keyword evidence="4" id="KW-0804">Transcription</keyword>
<organism evidence="6 7">
    <name type="scientific">Balneatrix alpica</name>
    <dbReference type="NCBI Taxonomy" id="75684"/>
    <lineage>
        <taxon>Bacteria</taxon>
        <taxon>Pseudomonadati</taxon>
        <taxon>Pseudomonadota</taxon>
        <taxon>Gammaproteobacteria</taxon>
        <taxon>Oceanospirillales</taxon>
        <taxon>Balneatrichaceae</taxon>
        <taxon>Balneatrix</taxon>
    </lineage>
</organism>
<keyword evidence="7" id="KW-1185">Reference proteome</keyword>
<evidence type="ECO:0000256" key="3">
    <source>
        <dbReference type="ARBA" id="ARBA00023125"/>
    </source>
</evidence>
<evidence type="ECO:0000256" key="1">
    <source>
        <dbReference type="ARBA" id="ARBA00009437"/>
    </source>
</evidence>
<keyword evidence="2" id="KW-0805">Transcription regulation</keyword>
<dbReference type="Pfam" id="PF03466">
    <property type="entry name" value="LysR_substrate"/>
    <property type="match status" value="1"/>
</dbReference>
<proteinExistence type="inferred from homology"/>
<dbReference type="InterPro" id="IPR005119">
    <property type="entry name" value="LysR_subst-bd"/>
</dbReference>
<reference evidence="6 7" key="1">
    <citation type="submission" date="2024-09" db="EMBL/GenBank/DDBJ databases">
        <authorList>
            <person name="Sun Q."/>
            <person name="Mori K."/>
        </authorList>
    </citation>
    <scope>NUCLEOTIDE SEQUENCE [LARGE SCALE GENOMIC DNA]</scope>
    <source>
        <strain evidence="6 7">ATCC 51285</strain>
    </source>
</reference>
<feature type="domain" description="HTH lysR-type" evidence="5">
    <location>
        <begin position="1"/>
        <end position="59"/>
    </location>
</feature>
<dbReference type="Pfam" id="PF00126">
    <property type="entry name" value="HTH_1"/>
    <property type="match status" value="1"/>
</dbReference>
<dbReference type="SUPFAM" id="SSF53850">
    <property type="entry name" value="Periplasmic binding protein-like II"/>
    <property type="match status" value="1"/>
</dbReference>
<dbReference type="SUPFAM" id="SSF46785">
    <property type="entry name" value="Winged helix' DNA-binding domain"/>
    <property type="match status" value="1"/>
</dbReference>
<comment type="caution">
    <text evidence="6">The sequence shown here is derived from an EMBL/GenBank/DDBJ whole genome shotgun (WGS) entry which is preliminary data.</text>
</comment>
<dbReference type="Gene3D" id="1.10.10.10">
    <property type="entry name" value="Winged helix-like DNA-binding domain superfamily/Winged helix DNA-binding domain"/>
    <property type="match status" value="1"/>
</dbReference>
<accession>A0ABV5Z9A9</accession>
<dbReference type="Proteomes" id="UP001589628">
    <property type="component" value="Unassembled WGS sequence"/>
</dbReference>
<comment type="similarity">
    <text evidence="1">Belongs to the LysR transcriptional regulatory family.</text>
</comment>
<dbReference type="InterPro" id="IPR000847">
    <property type="entry name" value="LysR_HTH_N"/>
</dbReference>
<evidence type="ECO:0000313" key="6">
    <source>
        <dbReference type="EMBL" id="MFB9885835.1"/>
    </source>
</evidence>
<keyword evidence="3" id="KW-0238">DNA-binding</keyword>
<evidence type="ECO:0000259" key="5">
    <source>
        <dbReference type="PROSITE" id="PS50931"/>
    </source>
</evidence>
<dbReference type="RefSeq" id="WP_027313892.1">
    <property type="nucleotide sequence ID" value="NZ_JBHLZN010000001.1"/>
</dbReference>
<dbReference type="InterPro" id="IPR036390">
    <property type="entry name" value="WH_DNA-bd_sf"/>
</dbReference>
<evidence type="ECO:0000256" key="4">
    <source>
        <dbReference type="ARBA" id="ARBA00023163"/>
    </source>
</evidence>
<dbReference type="InterPro" id="IPR036388">
    <property type="entry name" value="WH-like_DNA-bd_sf"/>
</dbReference>